<proteinExistence type="predicted"/>
<name>A0A2N3L3Q5_9PROT</name>
<dbReference type="RefSeq" id="WP_101303738.1">
    <property type="nucleotide sequence ID" value="NZ_NXGX01000006.1"/>
</dbReference>
<protein>
    <submittedName>
        <fullName evidence="2">Uncharacterized protein</fullName>
    </submittedName>
</protein>
<evidence type="ECO:0000313" key="3">
    <source>
        <dbReference type="Proteomes" id="UP000233332"/>
    </source>
</evidence>
<sequence>MTQPTFDSHVTAYIDIGSNAKAVEHIKGDSYRHNATSQRPGVMVMTLEMGGATYQCADPNWFHHLIDQANAALTSAGYPPHITASNDDDADKKEQVA</sequence>
<dbReference type="Proteomes" id="UP000233332">
    <property type="component" value="Unassembled WGS sequence"/>
</dbReference>
<evidence type="ECO:0000256" key="1">
    <source>
        <dbReference type="SAM" id="MobiDB-lite"/>
    </source>
</evidence>
<evidence type="ECO:0000313" key="2">
    <source>
        <dbReference type="EMBL" id="PKR57469.1"/>
    </source>
</evidence>
<dbReference type="EMBL" id="NXGX01000006">
    <property type="protein sequence ID" value="PKR57469.1"/>
    <property type="molecule type" value="Genomic_DNA"/>
</dbReference>
<organism evidence="2 3">
    <name type="scientific">Thalassospira lohafexi</name>
    <dbReference type="NCBI Taxonomy" id="744227"/>
    <lineage>
        <taxon>Bacteria</taxon>
        <taxon>Pseudomonadati</taxon>
        <taxon>Pseudomonadota</taxon>
        <taxon>Alphaproteobacteria</taxon>
        <taxon>Rhodospirillales</taxon>
        <taxon>Thalassospiraceae</taxon>
        <taxon>Thalassospira</taxon>
    </lineage>
</organism>
<accession>A0A2N3L3Q5</accession>
<keyword evidence="3" id="KW-1185">Reference proteome</keyword>
<feature type="region of interest" description="Disordered" evidence="1">
    <location>
        <begin position="76"/>
        <end position="97"/>
    </location>
</feature>
<reference evidence="2 3" key="1">
    <citation type="submission" date="2017-09" db="EMBL/GenBank/DDBJ databases">
        <title>Biodiversity and function of Thalassospira species in the particle-attached aromatic-hydrocarbon-degrading consortia from the surface seawater of the China South Sea.</title>
        <authorList>
            <person name="Dong C."/>
            <person name="Lai Q."/>
            <person name="Shao Z."/>
        </authorList>
    </citation>
    <scope>NUCLEOTIDE SEQUENCE [LARGE SCALE GENOMIC DNA]</scope>
    <source>
        <strain evidence="2 3">139Z-12</strain>
    </source>
</reference>
<gene>
    <name evidence="2" type="ORF">COO92_16135</name>
</gene>
<comment type="caution">
    <text evidence="2">The sequence shown here is derived from an EMBL/GenBank/DDBJ whole genome shotgun (WGS) entry which is preliminary data.</text>
</comment>
<dbReference type="AlphaFoldDB" id="A0A2N3L3Q5"/>